<dbReference type="EMBL" id="KQ416109">
    <property type="protein sequence ID" value="KOF98622.1"/>
    <property type="molecule type" value="Genomic_DNA"/>
</dbReference>
<sequence>MLKIADEDDDDDQDECDTTNEYDDVEKEKEEVDYDDREEDAKVAGQRIEFENYSETQGKRKAARRSERQGETEQRTRGGKIAFLHL</sequence>
<evidence type="ECO:0000313" key="2">
    <source>
        <dbReference type="EMBL" id="KOF98622.1"/>
    </source>
</evidence>
<organism evidence="2">
    <name type="scientific">Octopus bimaculoides</name>
    <name type="common">California two-spotted octopus</name>
    <dbReference type="NCBI Taxonomy" id="37653"/>
    <lineage>
        <taxon>Eukaryota</taxon>
        <taxon>Metazoa</taxon>
        <taxon>Spiralia</taxon>
        <taxon>Lophotrochozoa</taxon>
        <taxon>Mollusca</taxon>
        <taxon>Cephalopoda</taxon>
        <taxon>Coleoidea</taxon>
        <taxon>Octopodiformes</taxon>
        <taxon>Octopoda</taxon>
        <taxon>Incirrata</taxon>
        <taxon>Octopodidae</taxon>
        <taxon>Octopus</taxon>
    </lineage>
</organism>
<feature type="compositionally biased region" description="Basic and acidic residues" evidence="1">
    <location>
        <begin position="64"/>
        <end position="76"/>
    </location>
</feature>
<feature type="region of interest" description="Disordered" evidence="1">
    <location>
        <begin position="1"/>
        <end position="86"/>
    </location>
</feature>
<dbReference type="AlphaFoldDB" id="A0A0L8IB17"/>
<name>A0A0L8IB17_OCTBM</name>
<evidence type="ECO:0000256" key="1">
    <source>
        <dbReference type="SAM" id="MobiDB-lite"/>
    </source>
</evidence>
<gene>
    <name evidence="2" type="ORF">OCBIM_22024040mg</name>
</gene>
<feature type="compositionally biased region" description="Acidic residues" evidence="1">
    <location>
        <begin position="1"/>
        <end position="38"/>
    </location>
</feature>
<reference evidence="2" key="1">
    <citation type="submission" date="2015-07" db="EMBL/GenBank/DDBJ databases">
        <title>MeaNS - Measles Nucleotide Surveillance Program.</title>
        <authorList>
            <person name="Tran T."/>
            <person name="Druce J."/>
        </authorList>
    </citation>
    <scope>NUCLEOTIDE SEQUENCE</scope>
    <source>
        <strain evidence="2">UCB-OBI-ISO-001</strain>
        <tissue evidence="2">Gonad</tissue>
    </source>
</reference>
<accession>A0A0L8IB17</accession>
<protein>
    <submittedName>
        <fullName evidence="2">Uncharacterized protein</fullName>
    </submittedName>
</protein>
<proteinExistence type="predicted"/>